<dbReference type="InterPro" id="IPR002563">
    <property type="entry name" value="Flavin_Rdtase-like_dom"/>
</dbReference>
<evidence type="ECO:0000259" key="2">
    <source>
        <dbReference type="SMART" id="SM00903"/>
    </source>
</evidence>
<dbReference type="Proteomes" id="UP000618986">
    <property type="component" value="Unassembled WGS sequence"/>
</dbReference>
<evidence type="ECO:0000313" key="3">
    <source>
        <dbReference type="EMBL" id="MBB5112659.1"/>
    </source>
</evidence>
<dbReference type="PANTHER" id="PTHR30466:SF1">
    <property type="entry name" value="FMN REDUCTASE (NADH) RUTF"/>
    <property type="match status" value="1"/>
</dbReference>
<name>A0ABR6MBA1_MICEC</name>
<dbReference type="SUPFAM" id="SSF50475">
    <property type="entry name" value="FMN-binding split barrel"/>
    <property type="match status" value="1"/>
</dbReference>
<dbReference type="SMART" id="SM00903">
    <property type="entry name" value="Flavin_Reduct"/>
    <property type="match status" value="1"/>
</dbReference>
<keyword evidence="1" id="KW-0560">Oxidoreductase</keyword>
<dbReference type="InterPro" id="IPR050268">
    <property type="entry name" value="NADH-dep_flavin_reductase"/>
</dbReference>
<comment type="caution">
    <text evidence="3">The sequence shown here is derived from an EMBL/GenBank/DDBJ whole genome shotgun (WGS) entry which is preliminary data.</text>
</comment>
<keyword evidence="4" id="KW-1185">Reference proteome</keyword>
<protein>
    <submittedName>
        <fullName evidence="3">Flavin reductase (DIM6/NTAB) family NADH-FMN oxidoreductase RutF</fullName>
    </submittedName>
</protein>
<feature type="domain" description="Flavin reductase like" evidence="2">
    <location>
        <begin position="19"/>
        <end position="166"/>
    </location>
</feature>
<dbReference type="Pfam" id="PF01613">
    <property type="entry name" value="Flavin_Reduct"/>
    <property type="match status" value="1"/>
</dbReference>
<evidence type="ECO:0000313" key="4">
    <source>
        <dbReference type="Proteomes" id="UP000618986"/>
    </source>
</evidence>
<proteinExistence type="predicted"/>
<dbReference type="GeneID" id="300293083"/>
<dbReference type="InterPro" id="IPR012349">
    <property type="entry name" value="Split_barrel_FMN-bd"/>
</dbReference>
<evidence type="ECO:0000256" key="1">
    <source>
        <dbReference type="ARBA" id="ARBA00023002"/>
    </source>
</evidence>
<dbReference type="EMBL" id="JACHJC010000001">
    <property type="protein sequence ID" value="MBB5112659.1"/>
    <property type="molecule type" value="Genomic_DNA"/>
</dbReference>
<organism evidence="3 4">
    <name type="scientific">Micromonospora echinospora</name>
    <name type="common">Micromonospora purpurea</name>
    <dbReference type="NCBI Taxonomy" id="1877"/>
    <lineage>
        <taxon>Bacteria</taxon>
        <taxon>Bacillati</taxon>
        <taxon>Actinomycetota</taxon>
        <taxon>Actinomycetes</taxon>
        <taxon>Micromonosporales</taxon>
        <taxon>Micromonosporaceae</taxon>
        <taxon>Micromonospora</taxon>
    </lineage>
</organism>
<sequence length="187" mass="19894">MPERAVGAPPAAAALRAVLGEFVTGVTVLTVGGPLPHGMTANSFTSVSLDPPLVLLCVSRDSLMSACLADADGFGISVLAAGQEHLARHFADRRRRPGRAQFTTVGWSPGEQTGAPLLHGALAWLECRPWRCHDGGDHVIVVGRLVAARTAADSDALIFRRGRFDRYGKPHPAAGRRHIQPLLKEAQ</sequence>
<dbReference type="Gene3D" id="2.30.110.10">
    <property type="entry name" value="Electron Transport, Fmn-binding Protein, Chain A"/>
    <property type="match status" value="1"/>
</dbReference>
<gene>
    <name evidence="3" type="ORF">FHU28_002498</name>
</gene>
<dbReference type="RefSeq" id="WP_225980488.1">
    <property type="nucleotide sequence ID" value="NZ_JACHJC010000001.1"/>
</dbReference>
<accession>A0ABR6MBA1</accession>
<dbReference type="PANTHER" id="PTHR30466">
    <property type="entry name" value="FLAVIN REDUCTASE"/>
    <property type="match status" value="1"/>
</dbReference>
<reference evidence="3 4" key="1">
    <citation type="submission" date="2020-08" db="EMBL/GenBank/DDBJ databases">
        <title>Sequencing the genomes of 1000 actinobacteria strains.</title>
        <authorList>
            <person name="Klenk H.-P."/>
        </authorList>
    </citation>
    <scope>NUCLEOTIDE SEQUENCE [LARGE SCALE GENOMIC DNA]</scope>
    <source>
        <strain evidence="3 4">DSM 43036</strain>
    </source>
</reference>